<evidence type="ECO:0000256" key="1">
    <source>
        <dbReference type="SAM" id="Phobius"/>
    </source>
</evidence>
<proteinExistence type="predicted"/>
<feature type="transmembrane region" description="Helical" evidence="1">
    <location>
        <begin position="151"/>
        <end position="168"/>
    </location>
</feature>
<dbReference type="Proteomes" id="UP000236333">
    <property type="component" value="Unassembled WGS sequence"/>
</dbReference>
<protein>
    <recommendedName>
        <fullName evidence="4">Transmembrane protein 69</fullName>
    </recommendedName>
</protein>
<comment type="caution">
    <text evidence="2">The sequence shown here is derived from an EMBL/GenBank/DDBJ whole genome shotgun (WGS) entry which is preliminary data.</text>
</comment>
<keyword evidence="1" id="KW-0812">Transmembrane</keyword>
<dbReference type="PANTHER" id="PTHR15887:SF1">
    <property type="entry name" value="TRANSMEMBRANE PROTEIN 69"/>
    <property type="match status" value="1"/>
</dbReference>
<sequence>PGPRADSGLNPWHNMAAAAAPTATSTSAAANPDTPLSFFARQAQALADVPSYPKLLGFAGAIPFMTLTPAVVEAAGFPALVDYCAQAQLAYGGSVVTFLGAVHWGLAMSSTATAAAGSKAAGALNERYVWSVVPSLAVVPALLMHPAQGSFAISILLFINYLSDASYFRAGYLPRWYMSLRSYLTLLAVAGMLSTTAHYFKRDLDRARARMEADDAKRAARTEARASASGAAAAVASEMARK</sequence>
<name>A0A2J8AJP8_9CHLO</name>
<reference evidence="2 3" key="1">
    <citation type="journal article" date="2017" name="Mol. Biol. Evol.">
        <title>The 4-celled Tetrabaena socialis nuclear genome reveals the essential components for genetic control of cell number at the origin of multicellularity in the volvocine lineage.</title>
        <authorList>
            <person name="Featherston J."/>
            <person name="Arakaki Y."/>
            <person name="Hanschen E.R."/>
            <person name="Ferris P.J."/>
            <person name="Michod R.E."/>
            <person name="Olson B.J.S.C."/>
            <person name="Nozaki H."/>
            <person name="Durand P.M."/>
        </authorList>
    </citation>
    <scope>NUCLEOTIDE SEQUENCE [LARGE SCALE GENOMIC DNA]</scope>
    <source>
        <strain evidence="2 3">NIES-571</strain>
    </source>
</reference>
<feature type="non-terminal residue" evidence="2">
    <location>
        <position position="1"/>
    </location>
</feature>
<dbReference type="Pfam" id="PF11911">
    <property type="entry name" value="DUF3429"/>
    <property type="match status" value="1"/>
</dbReference>
<feature type="transmembrane region" description="Helical" evidence="1">
    <location>
        <begin position="127"/>
        <end position="144"/>
    </location>
</feature>
<dbReference type="PANTHER" id="PTHR15887">
    <property type="entry name" value="TRANSMEMBRANE PROTEIN 69"/>
    <property type="match status" value="1"/>
</dbReference>
<evidence type="ECO:0008006" key="4">
    <source>
        <dbReference type="Google" id="ProtNLM"/>
    </source>
</evidence>
<evidence type="ECO:0000313" key="3">
    <source>
        <dbReference type="Proteomes" id="UP000236333"/>
    </source>
</evidence>
<dbReference type="EMBL" id="PGGS01000004">
    <property type="protein sequence ID" value="PNH12731.1"/>
    <property type="molecule type" value="Genomic_DNA"/>
</dbReference>
<evidence type="ECO:0000313" key="2">
    <source>
        <dbReference type="EMBL" id="PNH12731.1"/>
    </source>
</evidence>
<feature type="transmembrane region" description="Helical" evidence="1">
    <location>
        <begin position="89"/>
        <end position="107"/>
    </location>
</feature>
<keyword evidence="1" id="KW-0472">Membrane</keyword>
<feature type="transmembrane region" description="Helical" evidence="1">
    <location>
        <begin position="180"/>
        <end position="200"/>
    </location>
</feature>
<keyword evidence="3" id="KW-1185">Reference proteome</keyword>
<dbReference type="OrthoDB" id="194289at2759"/>
<accession>A0A2J8AJP8</accession>
<dbReference type="AlphaFoldDB" id="A0A2J8AJP8"/>
<organism evidence="2 3">
    <name type="scientific">Tetrabaena socialis</name>
    <dbReference type="NCBI Taxonomy" id="47790"/>
    <lineage>
        <taxon>Eukaryota</taxon>
        <taxon>Viridiplantae</taxon>
        <taxon>Chlorophyta</taxon>
        <taxon>core chlorophytes</taxon>
        <taxon>Chlorophyceae</taxon>
        <taxon>CS clade</taxon>
        <taxon>Chlamydomonadales</taxon>
        <taxon>Tetrabaenaceae</taxon>
        <taxon>Tetrabaena</taxon>
    </lineage>
</organism>
<keyword evidence="1" id="KW-1133">Transmembrane helix</keyword>
<gene>
    <name evidence="2" type="ORF">TSOC_000313</name>
</gene>
<feature type="transmembrane region" description="Helical" evidence="1">
    <location>
        <begin position="55"/>
        <end position="77"/>
    </location>
</feature>
<dbReference type="InterPro" id="IPR021836">
    <property type="entry name" value="DUF3429"/>
</dbReference>